<dbReference type="Pfam" id="PF00106">
    <property type="entry name" value="adh_short"/>
    <property type="match status" value="1"/>
</dbReference>
<reference evidence="1 2" key="1">
    <citation type="journal article" date="2020" name="Microorganisms">
        <title>Osmotic Adaptation and Compatible Solute Biosynthesis of Phototrophic Bacteria as Revealed from Genome Analyses.</title>
        <authorList>
            <person name="Imhoff J.F."/>
            <person name="Rahn T."/>
            <person name="Kunzel S."/>
            <person name="Keller A."/>
            <person name="Neulinger S.C."/>
        </authorList>
    </citation>
    <scope>NUCLEOTIDE SEQUENCE [LARGE SCALE GENOMIC DNA]</scope>
    <source>
        <strain evidence="1 2">DSM 15382</strain>
    </source>
</reference>
<protein>
    <submittedName>
        <fullName evidence="1">Glucose 1-dehydrogenase</fullName>
    </submittedName>
</protein>
<keyword evidence="2" id="KW-1185">Reference proteome</keyword>
<dbReference type="PANTHER" id="PTHR43431">
    <property type="entry name" value="OXIDOREDUCTASE, SHORT CHAIN DEHYDROGENASE/REDUCTASE FAMILY (AFU_ORTHOLOGUE AFUA_5G14000)"/>
    <property type="match status" value="1"/>
</dbReference>
<dbReference type="EMBL" id="NRSG01000459">
    <property type="protein sequence ID" value="MBK1662132.1"/>
    <property type="molecule type" value="Genomic_DNA"/>
</dbReference>
<evidence type="ECO:0000313" key="2">
    <source>
        <dbReference type="Proteomes" id="UP000697995"/>
    </source>
</evidence>
<evidence type="ECO:0000313" key="1">
    <source>
        <dbReference type="EMBL" id="MBK1662132.1"/>
    </source>
</evidence>
<dbReference type="Gene3D" id="3.40.50.720">
    <property type="entry name" value="NAD(P)-binding Rossmann-like Domain"/>
    <property type="match status" value="1"/>
</dbReference>
<dbReference type="InterPro" id="IPR036291">
    <property type="entry name" value="NAD(P)-bd_dom_sf"/>
</dbReference>
<dbReference type="SUPFAM" id="SSF51735">
    <property type="entry name" value="NAD(P)-binding Rossmann-fold domains"/>
    <property type="match status" value="1"/>
</dbReference>
<name>A0ABS1D7T5_9PROT</name>
<dbReference type="RefSeq" id="WP_133223212.1">
    <property type="nucleotide sequence ID" value="NZ_NRSG01000459.1"/>
</dbReference>
<comment type="caution">
    <text evidence="1">The sequence shown here is derived from an EMBL/GenBank/DDBJ whole genome shotgun (WGS) entry which is preliminary data.</text>
</comment>
<proteinExistence type="predicted"/>
<sequence length="246" mass="26346">MPIPTAIVVGVGAERGLGAALCRRFAQGGYHVLAAGRTLARLDQVVATIRAAGGSAEAVPTDATREADVQRLFDRGMAPGEGRAPADLVVSNAGNNRRLDFREVSVETFEDFWRVGCFSGFLVGREAARRLVPLGRGTVLFTGASASLRGKPGFAHFAAAKAGLRAISQSMARDYGPQGLHVAHVVIDGGIDGERLRSRAPQMVAERGEDGLLGIEAIAEAYWHIHCQPRSAWTQELDLRPYREAF</sequence>
<dbReference type="PRINTS" id="PR00081">
    <property type="entry name" value="GDHRDH"/>
</dbReference>
<dbReference type="InterPro" id="IPR002347">
    <property type="entry name" value="SDR_fam"/>
</dbReference>
<organism evidence="1 2">
    <name type="scientific">Paracraurococcus ruber</name>
    <dbReference type="NCBI Taxonomy" id="77675"/>
    <lineage>
        <taxon>Bacteria</taxon>
        <taxon>Pseudomonadati</taxon>
        <taxon>Pseudomonadota</taxon>
        <taxon>Alphaproteobacteria</taxon>
        <taxon>Acetobacterales</taxon>
        <taxon>Roseomonadaceae</taxon>
        <taxon>Paracraurococcus</taxon>
    </lineage>
</organism>
<accession>A0ABS1D7T5</accession>
<gene>
    <name evidence="1" type="ORF">CKO45_28505</name>
</gene>
<dbReference type="PANTHER" id="PTHR43431:SF7">
    <property type="entry name" value="OXIDOREDUCTASE, SHORT CHAIN DEHYDROGENASE_REDUCTASE FAMILY (AFU_ORTHOLOGUE AFUA_5G14000)"/>
    <property type="match status" value="1"/>
</dbReference>
<dbReference type="Proteomes" id="UP000697995">
    <property type="component" value="Unassembled WGS sequence"/>
</dbReference>